<feature type="domain" description="Tyr recombinase" evidence="5">
    <location>
        <begin position="54"/>
        <end position="241"/>
    </location>
</feature>
<comment type="similarity">
    <text evidence="1">Belongs to the 'phage' integrase family.</text>
</comment>
<gene>
    <name evidence="7" type="ORF">CWATWH0401_2438</name>
</gene>
<dbReference type="PANTHER" id="PTHR30349:SF64">
    <property type="entry name" value="PROPHAGE INTEGRASE INTD-RELATED"/>
    <property type="match status" value="1"/>
</dbReference>
<evidence type="ECO:0000256" key="2">
    <source>
        <dbReference type="ARBA" id="ARBA00023125"/>
    </source>
</evidence>
<protein>
    <submittedName>
        <fullName evidence="7">Integrase-recombinase protein</fullName>
    </submittedName>
</protein>
<accession>T2JAA0</accession>
<comment type="caution">
    <text evidence="7">The sequence shown here is derived from an EMBL/GenBank/DDBJ whole genome shotgun (WGS) entry which is preliminary data.</text>
</comment>
<dbReference type="PROSITE" id="PS51898">
    <property type="entry name" value="TYR_RECOMBINASE"/>
    <property type="match status" value="1"/>
</dbReference>
<dbReference type="Pfam" id="PF00589">
    <property type="entry name" value="Phage_integrase"/>
    <property type="match status" value="1"/>
</dbReference>
<dbReference type="GO" id="GO:0003677">
    <property type="term" value="F:DNA binding"/>
    <property type="evidence" value="ECO:0007669"/>
    <property type="project" value="UniProtKB-UniRule"/>
</dbReference>
<dbReference type="PROSITE" id="PS51900">
    <property type="entry name" value="CB"/>
    <property type="match status" value="1"/>
</dbReference>
<keyword evidence="2 4" id="KW-0238">DNA-binding</keyword>
<evidence type="ECO:0000256" key="4">
    <source>
        <dbReference type="PROSITE-ProRule" id="PRU01248"/>
    </source>
</evidence>
<dbReference type="PANTHER" id="PTHR30349">
    <property type="entry name" value="PHAGE INTEGRASE-RELATED"/>
    <property type="match status" value="1"/>
</dbReference>
<organism evidence="7 8">
    <name type="scientific">Crocosphaera watsonii WH 0401</name>
    <dbReference type="NCBI Taxonomy" id="555881"/>
    <lineage>
        <taxon>Bacteria</taxon>
        <taxon>Bacillati</taxon>
        <taxon>Cyanobacteriota</taxon>
        <taxon>Cyanophyceae</taxon>
        <taxon>Oscillatoriophycideae</taxon>
        <taxon>Chroococcales</taxon>
        <taxon>Aphanothecaceae</taxon>
        <taxon>Crocosphaera</taxon>
    </lineage>
</organism>
<reference evidence="7 8" key="2">
    <citation type="submission" date="2013-09" db="EMBL/GenBank/DDBJ databases">
        <title>Whole genome comparison of six Crocosphaera watsonii strains with differing phenotypes.</title>
        <authorList>
            <person name="Bench S.R."/>
            <person name="Heller P."/>
            <person name="Frank I."/>
            <person name="Arciniega M."/>
            <person name="Shilova I.N."/>
            <person name="Zehr J.P."/>
        </authorList>
    </citation>
    <scope>NUCLEOTIDE SEQUENCE [LARGE SCALE GENOMIC DNA]</scope>
    <source>
        <strain evidence="7 8">WH 0401</strain>
    </source>
</reference>
<dbReference type="CDD" id="cd01195">
    <property type="entry name" value="INT_C_like_5"/>
    <property type="match status" value="1"/>
</dbReference>
<dbReference type="RefSeq" id="WP_021836130.1">
    <property type="nucleotide sequence ID" value="NZ_CAQM01000587.1"/>
</dbReference>
<feature type="domain" description="Core-binding (CB)" evidence="6">
    <location>
        <begin position="1"/>
        <end position="32"/>
    </location>
</feature>
<dbReference type="InterPro" id="IPR044068">
    <property type="entry name" value="CB"/>
</dbReference>
<keyword evidence="3" id="KW-0233">DNA recombination</keyword>
<dbReference type="InterPro" id="IPR010998">
    <property type="entry name" value="Integrase_recombinase_N"/>
</dbReference>
<proteinExistence type="inferred from homology"/>
<dbReference type="InterPro" id="IPR011010">
    <property type="entry name" value="DNA_brk_join_enz"/>
</dbReference>
<dbReference type="AlphaFoldDB" id="T2JAA0"/>
<evidence type="ECO:0000256" key="3">
    <source>
        <dbReference type="ARBA" id="ARBA00023172"/>
    </source>
</evidence>
<dbReference type="GO" id="GO:0006310">
    <property type="term" value="P:DNA recombination"/>
    <property type="evidence" value="ECO:0007669"/>
    <property type="project" value="UniProtKB-KW"/>
</dbReference>
<sequence>MAYKAALKKRGLAPTTINRKISAVKSFVSTANRLGLCQFSLKDAVKSEKLKPYRDTSGIPLAEFKKVLRLCDLSTLKGKRDKALLMLFWSNALRRNEVSLLDIGDFIPSSRILWVKGKGRSEKESVDLSPKTIQAICDWLASRGSAGIKSSSPLFISLDSRSRGSRLSGDGLYKIVRCYCREAGIDKLMSPHRIRHSSITMALDKSDGDVRKVQKLSRHKNLNTLMIYDDNRNNDQLELSELLEEDL</sequence>
<dbReference type="GO" id="GO:0015074">
    <property type="term" value="P:DNA integration"/>
    <property type="evidence" value="ECO:0007669"/>
    <property type="project" value="InterPro"/>
</dbReference>
<dbReference type="EMBL" id="CAQM01000587">
    <property type="protein sequence ID" value="CCQ62788.1"/>
    <property type="molecule type" value="Genomic_DNA"/>
</dbReference>
<dbReference type="InterPro" id="IPR050090">
    <property type="entry name" value="Tyrosine_recombinase_XerCD"/>
</dbReference>
<evidence type="ECO:0000259" key="6">
    <source>
        <dbReference type="PROSITE" id="PS51900"/>
    </source>
</evidence>
<evidence type="ECO:0000313" key="8">
    <source>
        <dbReference type="Proteomes" id="UP000018198"/>
    </source>
</evidence>
<dbReference type="InterPro" id="IPR013762">
    <property type="entry name" value="Integrase-like_cat_sf"/>
</dbReference>
<dbReference type="Gene3D" id="1.10.150.130">
    <property type="match status" value="1"/>
</dbReference>
<dbReference type="SUPFAM" id="SSF56349">
    <property type="entry name" value="DNA breaking-rejoining enzymes"/>
    <property type="match status" value="1"/>
</dbReference>
<name>T2JAA0_CROWT</name>
<dbReference type="Proteomes" id="UP000018198">
    <property type="component" value="Unassembled WGS sequence"/>
</dbReference>
<evidence type="ECO:0000313" key="7">
    <source>
        <dbReference type="EMBL" id="CCQ62788.1"/>
    </source>
</evidence>
<evidence type="ECO:0000256" key="1">
    <source>
        <dbReference type="ARBA" id="ARBA00008857"/>
    </source>
</evidence>
<dbReference type="InterPro" id="IPR002104">
    <property type="entry name" value="Integrase_catalytic"/>
</dbReference>
<evidence type="ECO:0000259" key="5">
    <source>
        <dbReference type="PROSITE" id="PS51898"/>
    </source>
</evidence>
<reference evidence="7 8" key="1">
    <citation type="submission" date="2013-01" db="EMBL/GenBank/DDBJ databases">
        <authorList>
            <person name="Bench S."/>
        </authorList>
    </citation>
    <scope>NUCLEOTIDE SEQUENCE [LARGE SCALE GENOMIC DNA]</scope>
    <source>
        <strain evidence="7 8">WH 0401</strain>
    </source>
</reference>
<dbReference type="Gene3D" id="1.10.443.10">
    <property type="entry name" value="Intergrase catalytic core"/>
    <property type="match status" value="1"/>
</dbReference>